<dbReference type="InterPro" id="IPR012373">
    <property type="entry name" value="Ferrdict_sens_TM"/>
</dbReference>
<dbReference type="PANTHER" id="PTHR30273">
    <property type="entry name" value="PERIPLASMIC SIGNAL SENSOR AND SIGMA FACTOR ACTIVATOR FECR-RELATED"/>
    <property type="match status" value="1"/>
</dbReference>
<dbReference type="PANTHER" id="PTHR30273:SF2">
    <property type="entry name" value="PROTEIN FECR"/>
    <property type="match status" value="1"/>
</dbReference>
<evidence type="ECO:0000313" key="3">
    <source>
        <dbReference type="EMBL" id="QPS09785.1"/>
    </source>
</evidence>
<dbReference type="InterPro" id="IPR032623">
    <property type="entry name" value="FecR_N"/>
</dbReference>
<gene>
    <name evidence="3" type="ORF">I6G66_07140</name>
</gene>
<dbReference type="Proteomes" id="UP000594778">
    <property type="component" value="Chromosome"/>
</dbReference>
<dbReference type="AlphaFoldDB" id="A0A7T2W248"/>
<dbReference type="Pfam" id="PF16220">
    <property type="entry name" value="DUF4880"/>
    <property type="match status" value="1"/>
</dbReference>
<accession>A0A7T2W248</accession>
<feature type="domain" description="FecR N-terminal" evidence="2">
    <location>
        <begin position="19"/>
        <end position="59"/>
    </location>
</feature>
<protein>
    <submittedName>
        <fullName evidence="3">FecR family protein</fullName>
    </submittedName>
</protein>
<evidence type="ECO:0000313" key="4">
    <source>
        <dbReference type="Proteomes" id="UP000594778"/>
    </source>
</evidence>
<dbReference type="PIRSF" id="PIRSF018266">
    <property type="entry name" value="FecR"/>
    <property type="match status" value="1"/>
</dbReference>
<reference evidence="3 4" key="1">
    <citation type="submission" date="2020-12" db="EMBL/GenBank/DDBJ databases">
        <title>FDA dAtabase for Regulatory Grade micrObial Sequences (FDA-ARGOS): Supporting development and validation of Infectious Disease Dx tests.</title>
        <authorList>
            <person name="Sproer C."/>
            <person name="Gronow S."/>
            <person name="Severitt S."/>
            <person name="Schroder I."/>
            <person name="Tallon L."/>
            <person name="Sadzewicz L."/>
            <person name="Zhao X."/>
            <person name="Boylan J."/>
            <person name="Ott S."/>
            <person name="Bowen H."/>
            <person name="Vavikolanu K."/>
            <person name="Mehta A."/>
            <person name="Aluvathingal J."/>
            <person name="Nadendla S."/>
            <person name="Lowell S."/>
            <person name="Myers T."/>
            <person name="Yan Y."/>
            <person name="Sichtig H."/>
        </authorList>
    </citation>
    <scope>NUCLEOTIDE SEQUENCE [LARGE SCALE GENOMIC DNA]</scope>
    <source>
        <strain evidence="3 4">FDAARGOS_909</strain>
    </source>
</reference>
<dbReference type="Gene3D" id="2.60.120.1440">
    <property type="match status" value="1"/>
</dbReference>
<proteinExistence type="predicted"/>
<dbReference type="RefSeq" id="WP_197956574.1">
    <property type="nucleotide sequence ID" value="NZ_CP065668.1"/>
</dbReference>
<dbReference type="InterPro" id="IPR006860">
    <property type="entry name" value="FecR"/>
</dbReference>
<dbReference type="GO" id="GO:0016989">
    <property type="term" value="F:sigma factor antagonist activity"/>
    <property type="evidence" value="ECO:0007669"/>
    <property type="project" value="TreeGrafter"/>
</dbReference>
<feature type="domain" description="FecR protein" evidence="1">
    <location>
        <begin position="120"/>
        <end position="215"/>
    </location>
</feature>
<sequence>MNAGDAQAAVPLSREIALQAAEWFVLLHSGEASEADHRAFEAWRTRADVHEQAWLRALAVSQRAGSLPPALGAPALGRKQRRLGAMGRRDTVRALALLITAAPVGWLAWRATPWMQWTSTHATATGERREWTLADGSRIVLDTGSAVDVLFDEALRRVHLNEGAVFIETAPDPQSRHRPFVVTTGQGRVRALGTRFVVRSVRERSEVAVLQGAVQITTRGGAAQQLQAGQQLWFDAMGIGRAEPADAGAAQWARGLLAADNMRLADFVAELSRYRSGWLHCDPSVADLRVTGAFQLGDADTGTDAVLANLVHLLPVQVHYRTRYWVTVGARGTPPT</sequence>
<dbReference type="Pfam" id="PF04773">
    <property type="entry name" value="FecR"/>
    <property type="match status" value="1"/>
</dbReference>
<evidence type="ECO:0000259" key="1">
    <source>
        <dbReference type="Pfam" id="PF04773"/>
    </source>
</evidence>
<evidence type="ECO:0000259" key="2">
    <source>
        <dbReference type="Pfam" id="PF16220"/>
    </source>
</evidence>
<dbReference type="EMBL" id="CP065668">
    <property type="protein sequence ID" value="QPS09785.1"/>
    <property type="molecule type" value="Genomic_DNA"/>
</dbReference>
<organism evidence="3 4">
    <name type="scientific">Delftia acidovorans</name>
    <name type="common">Pseudomonas acidovorans</name>
    <name type="synonym">Comamonas acidovorans</name>
    <dbReference type="NCBI Taxonomy" id="80866"/>
    <lineage>
        <taxon>Bacteria</taxon>
        <taxon>Pseudomonadati</taxon>
        <taxon>Pseudomonadota</taxon>
        <taxon>Betaproteobacteria</taxon>
        <taxon>Burkholderiales</taxon>
        <taxon>Comamonadaceae</taxon>
        <taxon>Delftia</taxon>
    </lineage>
</organism>
<name>A0A7T2W248_DELAC</name>